<proteinExistence type="predicted"/>
<dbReference type="InterPro" id="IPR050194">
    <property type="entry name" value="Glycosyltransferase_grp1"/>
</dbReference>
<name>A0ABS1CIJ9_9GAMM</name>
<keyword evidence="3" id="KW-1185">Reference proteome</keyword>
<feature type="domain" description="Glycosyltransferase subfamily 4-like N-terminal" evidence="1">
    <location>
        <begin position="64"/>
        <end position="227"/>
    </location>
</feature>
<evidence type="ECO:0000313" key="2">
    <source>
        <dbReference type="EMBL" id="MBK1631741.1"/>
    </source>
</evidence>
<evidence type="ECO:0000259" key="1">
    <source>
        <dbReference type="Pfam" id="PF13439"/>
    </source>
</evidence>
<protein>
    <recommendedName>
        <fullName evidence="1">Glycosyltransferase subfamily 4-like N-terminal domain-containing protein</fullName>
    </recommendedName>
</protein>
<organism evidence="2 3">
    <name type="scientific">Thiohalocapsa halophila</name>
    <dbReference type="NCBI Taxonomy" id="69359"/>
    <lineage>
        <taxon>Bacteria</taxon>
        <taxon>Pseudomonadati</taxon>
        <taxon>Pseudomonadota</taxon>
        <taxon>Gammaproteobacteria</taxon>
        <taxon>Chromatiales</taxon>
        <taxon>Chromatiaceae</taxon>
        <taxon>Thiohalocapsa</taxon>
    </lineage>
</organism>
<dbReference type="Proteomes" id="UP000748752">
    <property type="component" value="Unassembled WGS sequence"/>
</dbReference>
<dbReference type="Gene3D" id="3.40.50.2000">
    <property type="entry name" value="Glycogen Phosphorylase B"/>
    <property type="match status" value="2"/>
</dbReference>
<accession>A0ABS1CIJ9</accession>
<dbReference type="SUPFAM" id="SSF53756">
    <property type="entry name" value="UDP-Glycosyltransferase/glycogen phosphorylase"/>
    <property type="match status" value="1"/>
</dbReference>
<dbReference type="InterPro" id="IPR028098">
    <property type="entry name" value="Glyco_trans_4-like_N"/>
</dbReference>
<gene>
    <name evidence="2" type="ORF">CKO31_13495</name>
</gene>
<comment type="caution">
    <text evidence="2">The sequence shown here is derived from an EMBL/GenBank/DDBJ whole genome shotgun (WGS) entry which is preliminary data.</text>
</comment>
<dbReference type="EMBL" id="NRRV01000031">
    <property type="protein sequence ID" value="MBK1631741.1"/>
    <property type="molecule type" value="Genomic_DNA"/>
</dbReference>
<dbReference type="CDD" id="cd03801">
    <property type="entry name" value="GT4_PimA-like"/>
    <property type="match status" value="1"/>
</dbReference>
<dbReference type="PANTHER" id="PTHR45947:SF3">
    <property type="entry name" value="SULFOQUINOVOSYL TRANSFERASE SQD2"/>
    <property type="match status" value="1"/>
</dbReference>
<sequence length="439" mass="48785">MHAGGAPDEHRRSDRNRRLVPAAAASHVPSSHYCDANAAGCRLHALLKPVRILMFARYLPPEYSGAAAQAFLLAGQLRARGHHVEFATQSWSGQRRDYEVDGFRVTALSMQLQARHQEFSVWRSLAAHLWQRRHAVDILHGQGAYYTQSILGPFGRFLGKPTLVKASLSQNDLSSLTHSTIAPVHRRFLRLVDAYVAISEELQIEFAQKGLRADRVWHIPNGVDTSRFRPVPEAERQRLAAAIGLTASQPIALFVGVFDERKRIGWLMREWVAANGFGTGVHLVAVGPTSRDSYGEALKQELRDLAAAHPRLLSVRDFTPDILRHYQAASLLVFPSLQEGLPNTVLEAMACGLPCVVARASGSRELVQDDVNGATFAIDETAELRDALHRVLLDLPRLGARSRELAVQHYSIGAITDRYEALYAHLLRQRRGLPWGQPT</sequence>
<dbReference type="Pfam" id="PF13692">
    <property type="entry name" value="Glyco_trans_1_4"/>
    <property type="match status" value="1"/>
</dbReference>
<dbReference type="Pfam" id="PF13439">
    <property type="entry name" value="Glyco_transf_4"/>
    <property type="match status" value="1"/>
</dbReference>
<reference evidence="2 3" key="1">
    <citation type="journal article" date="2020" name="Microorganisms">
        <title>Osmotic Adaptation and Compatible Solute Biosynthesis of Phototrophic Bacteria as Revealed from Genome Analyses.</title>
        <authorList>
            <person name="Imhoff J.F."/>
            <person name="Rahn T."/>
            <person name="Kunzel S."/>
            <person name="Keller A."/>
            <person name="Neulinger S.C."/>
        </authorList>
    </citation>
    <scope>NUCLEOTIDE SEQUENCE [LARGE SCALE GENOMIC DNA]</scope>
    <source>
        <strain evidence="2 3">DSM 6210</strain>
    </source>
</reference>
<evidence type="ECO:0000313" key="3">
    <source>
        <dbReference type="Proteomes" id="UP000748752"/>
    </source>
</evidence>
<dbReference type="PANTHER" id="PTHR45947">
    <property type="entry name" value="SULFOQUINOVOSYL TRANSFERASE SQD2"/>
    <property type="match status" value="1"/>
</dbReference>